<dbReference type="Gene3D" id="3.30.559.10">
    <property type="entry name" value="Chloramphenicol acetyltransferase-like domain"/>
    <property type="match status" value="2"/>
</dbReference>
<dbReference type="GO" id="GO:0016853">
    <property type="term" value="F:isomerase activity"/>
    <property type="evidence" value="ECO:0007669"/>
    <property type="project" value="UniProtKB-KW"/>
</dbReference>
<dbReference type="OrthoDB" id="1862401at2759"/>
<sequence length="466" mass="51800">MASAYARQIPTLIPLEKAGPKGYIRYVFPLELPEGYDMDECFRVLKSGLEAAKERIPTLGCEGVPNPDTKPDGVLKLHKYDDYETIIAKDLRAPGAFSHTFAEMKAKHFPLAAFPGDLLCRRFTWFSPGERLPAADIQVNFIPGGMLITCCFFHVFADATTYFTWLETWAEECRRVQGIETGPRKEIPDVWFTDREKHMKPSGRNAGKPEEHPEILVLPFTPEGFPPKMISRDHVGQVFRFSAEGLAALKAEASPKNATEPTDQEFVSTNDAMSALMWRSVMNAQFPIDELKEDPTSIFNIAVDARSRTDPPVHPRTFGNWLGWVAPQMSIRKMLTTASLADISIVIRKAVQRLNDQYVDDLSTLFEGVEDANRVVATAFLDVPGYNCVQTSWINMAMYSLDWGKGLGSTIQAVRSPDVGVINGGSLVLPKLPEGGIELIIGVESKCLPRLLADPFLAKFTEAITL</sequence>
<dbReference type="PANTHER" id="PTHR31896:SF64">
    <property type="entry name" value="TRICHOTHECENE 3-O-ACETYLTRANSFERASE"/>
    <property type="match status" value="1"/>
</dbReference>
<protein>
    <submittedName>
        <fullName evidence="2">Putative enoyl-hydratase isomerase family protein</fullName>
    </submittedName>
</protein>
<dbReference type="Pfam" id="PF02458">
    <property type="entry name" value="Transferase"/>
    <property type="match status" value="1"/>
</dbReference>
<evidence type="ECO:0000313" key="2">
    <source>
        <dbReference type="EMBL" id="EMR68582.1"/>
    </source>
</evidence>
<dbReference type="HOGENOM" id="CLU_026450_4_0_1"/>
<organism evidence="2 3">
    <name type="scientific">Eutypa lata (strain UCR-EL1)</name>
    <name type="common">Grapevine dieback disease fungus</name>
    <name type="synonym">Eutypa armeniacae</name>
    <dbReference type="NCBI Taxonomy" id="1287681"/>
    <lineage>
        <taxon>Eukaryota</taxon>
        <taxon>Fungi</taxon>
        <taxon>Dikarya</taxon>
        <taxon>Ascomycota</taxon>
        <taxon>Pezizomycotina</taxon>
        <taxon>Sordariomycetes</taxon>
        <taxon>Xylariomycetidae</taxon>
        <taxon>Xylariales</taxon>
        <taxon>Diatrypaceae</taxon>
        <taxon>Eutypa</taxon>
    </lineage>
</organism>
<dbReference type="GO" id="GO:0016740">
    <property type="term" value="F:transferase activity"/>
    <property type="evidence" value="ECO:0007669"/>
    <property type="project" value="UniProtKB-KW"/>
</dbReference>
<proteinExistence type="predicted"/>
<dbReference type="AlphaFoldDB" id="M7SWE2"/>
<dbReference type="PANTHER" id="PTHR31896">
    <property type="entry name" value="FAMILY REGULATORY PROTEIN, PUTATIVE (AFU_ORTHOLOGUE AFUA_3G14730)-RELATED"/>
    <property type="match status" value="1"/>
</dbReference>
<dbReference type="OMA" id="VPHVGCI"/>
<reference evidence="3" key="1">
    <citation type="journal article" date="2013" name="Genome Announc.">
        <title>Draft genome sequence of the grapevine dieback fungus Eutypa lata UCR-EL1.</title>
        <authorList>
            <person name="Blanco-Ulate B."/>
            <person name="Rolshausen P.E."/>
            <person name="Cantu D."/>
        </authorList>
    </citation>
    <scope>NUCLEOTIDE SEQUENCE [LARGE SCALE GENOMIC DNA]</scope>
    <source>
        <strain evidence="3">UCR-EL1</strain>
    </source>
</reference>
<gene>
    <name evidence="2" type="ORF">UCREL1_4403</name>
</gene>
<evidence type="ECO:0000313" key="3">
    <source>
        <dbReference type="Proteomes" id="UP000012174"/>
    </source>
</evidence>
<dbReference type="eggNOG" id="ENOG502T20N">
    <property type="taxonomic scope" value="Eukaryota"/>
</dbReference>
<dbReference type="EMBL" id="KB706212">
    <property type="protein sequence ID" value="EMR68582.1"/>
    <property type="molecule type" value="Genomic_DNA"/>
</dbReference>
<name>M7SWE2_EUTLA</name>
<keyword evidence="1" id="KW-0808">Transferase</keyword>
<dbReference type="InterPro" id="IPR023213">
    <property type="entry name" value="CAT-like_dom_sf"/>
</dbReference>
<evidence type="ECO:0000256" key="1">
    <source>
        <dbReference type="ARBA" id="ARBA00022679"/>
    </source>
</evidence>
<dbReference type="InterPro" id="IPR051283">
    <property type="entry name" value="Sec_Metabolite_Acyltrans"/>
</dbReference>
<keyword evidence="2" id="KW-0413">Isomerase</keyword>
<dbReference type="Proteomes" id="UP000012174">
    <property type="component" value="Unassembled WGS sequence"/>
</dbReference>
<accession>M7SWE2</accession>
<keyword evidence="3" id="KW-1185">Reference proteome</keyword>
<dbReference type="KEGG" id="ela:UCREL1_4403"/>